<evidence type="ECO:0000313" key="1">
    <source>
        <dbReference type="EMBL" id="CAK75664.1"/>
    </source>
</evidence>
<accession>A0CXZ7</accession>
<dbReference type="EMBL" id="CT868208">
    <property type="protein sequence ID" value="CAK75664.1"/>
    <property type="molecule type" value="Genomic_DNA"/>
</dbReference>
<dbReference type="HOGENOM" id="CLU_2836735_0_0_1"/>
<protein>
    <submittedName>
        <fullName evidence="1">Uncharacterized protein</fullName>
    </submittedName>
</protein>
<reference evidence="1 2" key="1">
    <citation type="journal article" date="2006" name="Nature">
        <title>Global trends of whole-genome duplications revealed by the ciliate Paramecium tetraurelia.</title>
        <authorList>
            <consortium name="Genoscope"/>
            <person name="Aury J.-M."/>
            <person name="Jaillon O."/>
            <person name="Duret L."/>
            <person name="Noel B."/>
            <person name="Jubin C."/>
            <person name="Porcel B.M."/>
            <person name="Segurens B."/>
            <person name="Daubin V."/>
            <person name="Anthouard V."/>
            <person name="Aiach N."/>
            <person name="Arnaiz O."/>
            <person name="Billaut A."/>
            <person name="Beisson J."/>
            <person name="Blanc I."/>
            <person name="Bouhouche K."/>
            <person name="Camara F."/>
            <person name="Duharcourt S."/>
            <person name="Guigo R."/>
            <person name="Gogendeau D."/>
            <person name="Katinka M."/>
            <person name="Keller A.-M."/>
            <person name="Kissmehl R."/>
            <person name="Klotz C."/>
            <person name="Koll F."/>
            <person name="Le Moue A."/>
            <person name="Lepere C."/>
            <person name="Malinsky S."/>
            <person name="Nowacki M."/>
            <person name="Nowak J.K."/>
            <person name="Plattner H."/>
            <person name="Poulain J."/>
            <person name="Ruiz F."/>
            <person name="Serrano V."/>
            <person name="Zagulski M."/>
            <person name="Dessen P."/>
            <person name="Betermier M."/>
            <person name="Weissenbach J."/>
            <person name="Scarpelli C."/>
            <person name="Schachter V."/>
            <person name="Sperling L."/>
            <person name="Meyer E."/>
            <person name="Cohen J."/>
            <person name="Wincker P."/>
        </authorList>
    </citation>
    <scope>NUCLEOTIDE SEQUENCE [LARGE SCALE GENOMIC DNA]</scope>
    <source>
        <strain evidence="1 2">Stock d4-2</strain>
    </source>
</reference>
<dbReference type="Proteomes" id="UP000000600">
    <property type="component" value="Unassembled WGS sequence"/>
</dbReference>
<sequence length="66" mass="7870">MSQIAVKWEIQRLQGTLPNKITNPCTFYEDNLYLIVDNYKQNDLYSLSLIDFKWRKLCNGIPFKAR</sequence>
<name>A0CXZ7_PARTE</name>
<dbReference type="InParanoid" id="A0CXZ7"/>
<gene>
    <name evidence="1" type="ORF">GSPATT00011296001</name>
</gene>
<organism evidence="1 2">
    <name type="scientific">Paramecium tetraurelia</name>
    <dbReference type="NCBI Taxonomy" id="5888"/>
    <lineage>
        <taxon>Eukaryota</taxon>
        <taxon>Sar</taxon>
        <taxon>Alveolata</taxon>
        <taxon>Ciliophora</taxon>
        <taxon>Intramacronucleata</taxon>
        <taxon>Oligohymenophorea</taxon>
        <taxon>Peniculida</taxon>
        <taxon>Parameciidae</taxon>
        <taxon>Paramecium</taxon>
    </lineage>
</organism>
<dbReference type="GeneID" id="5028846"/>
<proteinExistence type="predicted"/>
<dbReference type="AlphaFoldDB" id="A0CXZ7"/>
<dbReference type="KEGG" id="ptm:GSPATT00011296001"/>
<keyword evidence="2" id="KW-1185">Reference proteome</keyword>
<evidence type="ECO:0000313" key="2">
    <source>
        <dbReference type="Proteomes" id="UP000000600"/>
    </source>
</evidence>
<dbReference type="RefSeq" id="XP_001443061.1">
    <property type="nucleotide sequence ID" value="XM_001443024.1"/>
</dbReference>